<protein>
    <submittedName>
        <fullName evidence="7">Iron complex transport system ATP-binding protein</fullName>
    </submittedName>
</protein>
<accession>A0A840ADD8</accession>
<dbReference type="RefSeq" id="WP_184385523.1">
    <property type="nucleotide sequence ID" value="NZ_JACIDJ010000005.1"/>
</dbReference>
<name>A0A840ADD8_9PROT</name>
<keyword evidence="2" id="KW-0547">Nucleotide-binding</keyword>
<dbReference type="PANTHER" id="PTHR42794:SF1">
    <property type="entry name" value="HEMIN IMPORT ATP-BINDING PROTEIN HMUV"/>
    <property type="match status" value="1"/>
</dbReference>
<dbReference type="AlphaFoldDB" id="A0A840ADD8"/>
<comment type="function">
    <text evidence="5">Part of the ABC transporter complex HmuTUV involved in hemin import. Responsible for energy coupling to the transport system.</text>
</comment>
<dbReference type="InterPro" id="IPR003439">
    <property type="entry name" value="ABC_transporter-like_ATP-bd"/>
</dbReference>
<keyword evidence="8" id="KW-1185">Reference proteome</keyword>
<dbReference type="SMART" id="SM00382">
    <property type="entry name" value="AAA"/>
    <property type="match status" value="1"/>
</dbReference>
<dbReference type="Gene3D" id="3.40.50.300">
    <property type="entry name" value="P-loop containing nucleotide triphosphate hydrolases"/>
    <property type="match status" value="1"/>
</dbReference>
<organism evidence="7 8">
    <name type="scientific">Roseococcus suduntuyensis</name>
    <dbReference type="NCBI Taxonomy" id="455361"/>
    <lineage>
        <taxon>Bacteria</taxon>
        <taxon>Pseudomonadati</taxon>
        <taxon>Pseudomonadota</taxon>
        <taxon>Alphaproteobacteria</taxon>
        <taxon>Acetobacterales</taxon>
        <taxon>Roseomonadaceae</taxon>
        <taxon>Roseococcus</taxon>
    </lineage>
</organism>
<keyword evidence="1" id="KW-0813">Transport</keyword>
<dbReference type="Pfam" id="PF00005">
    <property type="entry name" value="ABC_tran"/>
    <property type="match status" value="1"/>
</dbReference>
<evidence type="ECO:0000313" key="7">
    <source>
        <dbReference type="EMBL" id="MBB3899619.1"/>
    </source>
</evidence>
<dbReference type="PANTHER" id="PTHR42794">
    <property type="entry name" value="HEMIN IMPORT ATP-BINDING PROTEIN HMUV"/>
    <property type="match status" value="1"/>
</dbReference>
<proteinExistence type="predicted"/>
<gene>
    <name evidence="7" type="ORF">GGQ83_003071</name>
</gene>
<dbReference type="InterPro" id="IPR027417">
    <property type="entry name" value="P-loop_NTPase"/>
</dbReference>
<dbReference type="EMBL" id="JACIDJ010000005">
    <property type="protein sequence ID" value="MBB3899619.1"/>
    <property type="molecule type" value="Genomic_DNA"/>
</dbReference>
<comment type="caution">
    <text evidence="7">The sequence shown here is derived from an EMBL/GenBank/DDBJ whole genome shotgun (WGS) entry which is preliminary data.</text>
</comment>
<feature type="domain" description="ABC transporter" evidence="6">
    <location>
        <begin position="2"/>
        <end position="238"/>
    </location>
</feature>
<evidence type="ECO:0000256" key="1">
    <source>
        <dbReference type="ARBA" id="ARBA00022448"/>
    </source>
</evidence>
<evidence type="ECO:0000256" key="3">
    <source>
        <dbReference type="ARBA" id="ARBA00022840"/>
    </source>
</evidence>
<evidence type="ECO:0000256" key="4">
    <source>
        <dbReference type="ARBA" id="ARBA00022967"/>
    </source>
</evidence>
<evidence type="ECO:0000256" key="2">
    <source>
        <dbReference type="ARBA" id="ARBA00022741"/>
    </source>
</evidence>
<dbReference type="CDD" id="cd03214">
    <property type="entry name" value="ABC_Iron-Siderophores_B12_Hemin"/>
    <property type="match status" value="1"/>
</dbReference>
<dbReference type="InterPro" id="IPR003593">
    <property type="entry name" value="AAA+_ATPase"/>
</dbReference>
<dbReference type="InterPro" id="IPR017871">
    <property type="entry name" value="ABC_transporter-like_CS"/>
</dbReference>
<dbReference type="GO" id="GO:0005524">
    <property type="term" value="F:ATP binding"/>
    <property type="evidence" value="ECO:0007669"/>
    <property type="project" value="UniProtKB-KW"/>
</dbReference>
<dbReference type="NCBIfam" id="NF010068">
    <property type="entry name" value="PRK13548.1"/>
    <property type="match status" value="1"/>
</dbReference>
<evidence type="ECO:0000256" key="5">
    <source>
        <dbReference type="ARBA" id="ARBA00037066"/>
    </source>
</evidence>
<dbReference type="PROSITE" id="PS00211">
    <property type="entry name" value="ABC_TRANSPORTER_1"/>
    <property type="match status" value="1"/>
</dbReference>
<keyword evidence="3 7" id="KW-0067">ATP-binding</keyword>
<dbReference type="GO" id="GO:0016887">
    <property type="term" value="F:ATP hydrolysis activity"/>
    <property type="evidence" value="ECO:0007669"/>
    <property type="project" value="InterPro"/>
</dbReference>
<reference evidence="7 8" key="1">
    <citation type="submission" date="2020-08" db="EMBL/GenBank/DDBJ databases">
        <title>Genomic Encyclopedia of Type Strains, Phase IV (KMG-IV): sequencing the most valuable type-strain genomes for metagenomic binning, comparative biology and taxonomic classification.</title>
        <authorList>
            <person name="Goeker M."/>
        </authorList>
    </citation>
    <scope>NUCLEOTIDE SEQUENCE [LARGE SCALE GENOMIC DNA]</scope>
    <source>
        <strain evidence="7 8">DSM 19979</strain>
    </source>
</reference>
<dbReference type="PROSITE" id="PS50893">
    <property type="entry name" value="ABC_TRANSPORTER_2"/>
    <property type="match status" value="1"/>
</dbReference>
<evidence type="ECO:0000259" key="6">
    <source>
        <dbReference type="PROSITE" id="PS50893"/>
    </source>
</evidence>
<dbReference type="Proteomes" id="UP000553193">
    <property type="component" value="Unassembled WGS sequence"/>
</dbReference>
<dbReference type="SUPFAM" id="SSF52540">
    <property type="entry name" value="P-loop containing nucleoside triphosphate hydrolases"/>
    <property type="match status" value="1"/>
</dbReference>
<keyword evidence="4" id="KW-1278">Translocase</keyword>
<sequence length="255" mass="26993">MIRAENLIVTRGGRRILDLPALSIAPGGVFGILGPNGAGKSTLLRVLAGEMAPDSGRAWLDGRPLGQWRAGDLARRRAVLPQHSTLGFPLRAEEVVALGRLPHAGRAGPQDSVRAAMREAGVAHLQGRNHATLSGGEQQRVQLARVLAQLDGVPPADSVLFLDEPTSALDLPHQHAIMAVAAARARAGATVVAVLHDLNLAARYCETLLLMASGQRVAEGPPTELLTPETVRRAYGIAMRRIPDPERGEVLLVPA</sequence>
<evidence type="ECO:0000313" key="8">
    <source>
        <dbReference type="Proteomes" id="UP000553193"/>
    </source>
</evidence>